<evidence type="ECO:0000256" key="5">
    <source>
        <dbReference type="ARBA" id="ARBA00022777"/>
    </source>
</evidence>
<proteinExistence type="inferred from homology"/>
<evidence type="ECO:0000256" key="7">
    <source>
        <dbReference type="ARBA" id="ARBA00048743"/>
    </source>
</evidence>
<dbReference type="PANTHER" id="PTHR10344:SF4">
    <property type="entry name" value="UMP-CMP KINASE 2, MITOCHONDRIAL"/>
    <property type="match status" value="1"/>
</dbReference>
<comment type="caution">
    <text evidence="10">The sequence shown here is derived from an EMBL/GenBank/DDBJ whole genome shotgun (WGS) entry which is preliminary data.</text>
</comment>
<dbReference type="SUPFAM" id="SSF52540">
    <property type="entry name" value="P-loop containing nucleoside triphosphate hydrolases"/>
    <property type="match status" value="1"/>
</dbReference>
<evidence type="ECO:0000259" key="9">
    <source>
        <dbReference type="Pfam" id="PF02223"/>
    </source>
</evidence>
<dbReference type="AlphaFoldDB" id="A0A1F5JW92"/>
<dbReference type="Pfam" id="PF02223">
    <property type="entry name" value="Thymidylate_kin"/>
    <property type="match status" value="1"/>
</dbReference>
<dbReference type="GO" id="GO:0006227">
    <property type="term" value="P:dUDP biosynthetic process"/>
    <property type="evidence" value="ECO:0007669"/>
    <property type="project" value="TreeGrafter"/>
</dbReference>
<reference evidence="10 11" key="1">
    <citation type="journal article" date="2016" name="Nat. Commun.">
        <title>Thousands of microbial genomes shed light on interconnected biogeochemical processes in an aquifer system.</title>
        <authorList>
            <person name="Anantharaman K."/>
            <person name="Brown C.T."/>
            <person name="Hug L.A."/>
            <person name="Sharon I."/>
            <person name="Castelle C.J."/>
            <person name="Probst A.J."/>
            <person name="Thomas B.C."/>
            <person name="Singh A."/>
            <person name="Wilkins M.J."/>
            <person name="Karaoz U."/>
            <person name="Brodie E.L."/>
            <person name="Williams K.H."/>
            <person name="Hubbard S.S."/>
            <person name="Banfield J.F."/>
        </authorList>
    </citation>
    <scope>NUCLEOTIDE SEQUENCE [LARGE SCALE GENOMIC DNA]</scope>
</reference>
<feature type="binding site" evidence="8">
    <location>
        <begin position="11"/>
        <end position="18"/>
    </location>
    <ligand>
        <name>ATP</name>
        <dbReference type="ChEBI" id="CHEBI:30616"/>
    </ligand>
</feature>
<evidence type="ECO:0000313" key="10">
    <source>
        <dbReference type="EMBL" id="OGE32905.1"/>
    </source>
</evidence>
<dbReference type="CDD" id="cd01672">
    <property type="entry name" value="TMPK"/>
    <property type="match status" value="1"/>
</dbReference>
<evidence type="ECO:0000256" key="4">
    <source>
        <dbReference type="ARBA" id="ARBA00022741"/>
    </source>
</evidence>
<accession>A0A1F5JW92</accession>
<dbReference type="GO" id="GO:0005524">
    <property type="term" value="F:ATP binding"/>
    <property type="evidence" value="ECO:0007669"/>
    <property type="project" value="UniProtKB-UniRule"/>
</dbReference>
<dbReference type="STRING" id="1797768.A3C59_01735"/>
<comment type="similarity">
    <text evidence="1 8">Belongs to the thymidylate kinase family.</text>
</comment>
<dbReference type="InterPro" id="IPR039430">
    <property type="entry name" value="Thymidylate_kin-like_dom"/>
</dbReference>
<dbReference type="EC" id="2.7.4.9" evidence="8"/>
<keyword evidence="4 8" id="KW-0547">Nucleotide-binding</keyword>
<evidence type="ECO:0000256" key="6">
    <source>
        <dbReference type="ARBA" id="ARBA00022840"/>
    </source>
</evidence>
<dbReference type="HAMAP" id="MF_00165">
    <property type="entry name" value="Thymidylate_kinase"/>
    <property type="match status" value="1"/>
</dbReference>
<comment type="catalytic activity">
    <reaction evidence="7 8">
        <text>dTMP + ATP = dTDP + ADP</text>
        <dbReference type="Rhea" id="RHEA:13517"/>
        <dbReference type="ChEBI" id="CHEBI:30616"/>
        <dbReference type="ChEBI" id="CHEBI:58369"/>
        <dbReference type="ChEBI" id="CHEBI:63528"/>
        <dbReference type="ChEBI" id="CHEBI:456216"/>
        <dbReference type="EC" id="2.7.4.9"/>
    </reaction>
</comment>
<dbReference type="InterPro" id="IPR027417">
    <property type="entry name" value="P-loop_NTPase"/>
</dbReference>
<evidence type="ECO:0000256" key="1">
    <source>
        <dbReference type="ARBA" id="ARBA00009776"/>
    </source>
</evidence>
<dbReference type="GO" id="GO:0006233">
    <property type="term" value="P:dTDP biosynthetic process"/>
    <property type="evidence" value="ECO:0007669"/>
    <property type="project" value="InterPro"/>
</dbReference>
<dbReference type="GO" id="GO:0006235">
    <property type="term" value="P:dTTP biosynthetic process"/>
    <property type="evidence" value="ECO:0007669"/>
    <property type="project" value="UniProtKB-UniRule"/>
</dbReference>
<gene>
    <name evidence="8" type="primary">tmk</name>
    <name evidence="10" type="ORF">A3C59_01735</name>
</gene>
<dbReference type="GO" id="GO:0005737">
    <property type="term" value="C:cytoplasm"/>
    <property type="evidence" value="ECO:0007669"/>
    <property type="project" value="TreeGrafter"/>
</dbReference>
<organism evidence="10 11">
    <name type="scientific">Candidatus Daviesbacteria bacterium RIFCSPHIGHO2_02_FULL_36_13</name>
    <dbReference type="NCBI Taxonomy" id="1797768"/>
    <lineage>
        <taxon>Bacteria</taxon>
        <taxon>Candidatus Daviesiibacteriota</taxon>
    </lineage>
</organism>
<dbReference type="PANTHER" id="PTHR10344">
    <property type="entry name" value="THYMIDYLATE KINASE"/>
    <property type="match status" value="1"/>
</dbReference>
<protein>
    <recommendedName>
        <fullName evidence="8">Thymidylate kinase</fullName>
        <ecNumber evidence="8">2.7.4.9</ecNumber>
    </recommendedName>
    <alternativeName>
        <fullName evidence="8">dTMP kinase</fullName>
    </alternativeName>
</protein>
<dbReference type="InterPro" id="IPR018094">
    <property type="entry name" value="Thymidylate_kinase"/>
</dbReference>
<evidence type="ECO:0000256" key="2">
    <source>
        <dbReference type="ARBA" id="ARBA00022679"/>
    </source>
</evidence>
<keyword evidence="3 8" id="KW-0545">Nucleotide biosynthesis</keyword>
<sequence length="218" mass="25051">MNRGKLVVLEGTDGSGKTTQINLLSQYLKQKNIDFEVVSFPQYGKNEYANYIYDYLSGKFGDINGVEVHKLAKAYADDRKTIRDQIEKWLSSGKLVIANRYVSSSKAHLSAHLEESEREEFINFIDSLEYKENNMPREDLTILLNVDSKVGQKNSQEKNHPDLHEDNLRHLETARQIFLDLAQKNNWKIINCMNNGEMRTPEGINKEIREIISSAGVQ</sequence>
<comment type="function">
    <text evidence="8">Phosphorylation of dTMP to form dTDP in both de novo and salvage pathways of dTTP synthesis.</text>
</comment>
<dbReference type="Proteomes" id="UP000176902">
    <property type="component" value="Unassembled WGS sequence"/>
</dbReference>
<evidence type="ECO:0000313" key="11">
    <source>
        <dbReference type="Proteomes" id="UP000176902"/>
    </source>
</evidence>
<keyword evidence="2 8" id="KW-0808">Transferase</keyword>
<dbReference type="Gene3D" id="3.40.50.300">
    <property type="entry name" value="P-loop containing nucleotide triphosphate hydrolases"/>
    <property type="match status" value="1"/>
</dbReference>
<evidence type="ECO:0000256" key="3">
    <source>
        <dbReference type="ARBA" id="ARBA00022727"/>
    </source>
</evidence>
<keyword evidence="6 8" id="KW-0067">ATP-binding</keyword>
<evidence type="ECO:0000256" key="8">
    <source>
        <dbReference type="HAMAP-Rule" id="MF_00165"/>
    </source>
</evidence>
<dbReference type="GO" id="GO:0004798">
    <property type="term" value="F:dTMP kinase activity"/>
    <property type="evidence" value="ECO:0007669"/>
    <property type="project" value="UniProtKB-UniRule"/>
</dbReference>
<dbReference type="EMBL" id="MFCV01000019">
    <property type="protein sequence ID" value="OGE32905.1"/>
    <property type="molecule type" value="Genomic_DNA"/>
</dbReference>
<keyword evidence="5 8" id="KW-0418">Kinase</keyword>
<name>A0A1F5JW92_9BACT</name>
<feature type="domain" description="Thymidylate kinase-like" evidence="9">
    <location>
        <begin position="9"/>
        <end position="194"/>
    </location>
</feature>